<dbReference type="Proteomes" id="UP000193922">
    <property type="component" value="Unassembled WGS sequence"/>
</dbReference>
<accession>A0A1Y1VQN4</accession>
<dbReference type="EMBL" id="MCFD01000178">
    <property type="protein sequence ID" value="ORX63611.1"/>
    <property type="molecule type" value="Genomic_DNA"/>
</dbReference>
<dbReference type="AlphaFoldDB" id="A0A1Y1VQN4"/>
<comment type="caution">
    <text evidence="2">The sequence shown here is derived from an EMBL/GenBank/DDBJ whole genome shotgun (WGS) entry which is preliminary data.</text>
</comment>
<evidence type="ECO:0000313" key="3">
    <source>
        <dbReference type="Proteomes" id="UP000193922"/>
    </source>
</evidence>
<gene>
    <name evidence="2" type="ORF">DL89DRAFT_273201</name>
</gene>
<dbReference type="RefSeq" id="XP_040739006.1">
    <property type="nucleotide sequence ID" value="XM_040889040.1"/>
</dbReference>
<organism evidence="2 3">
    <name type="scientific">Linderina pennispora</name>
    <dbReference type="NCBI Taxonomy" id="61395"/>
    <lineage>
        <taxon>Eukaryota</taxon>
        <taxon>Fungi</taxon>
        <taxon>Fungi incertae sedis</taxon>
        <taxon>Zoopagomycota</taxon>
        <taxon>Kickxellomycotina</taxon>
        <taxon>Kickxellomycetes</taxon>
        <taxon>Kickxellales</taxon>
        <taxon>Kickxellaceae</taxon>
        <taxon>Linderina</taxon>
    </lineage>
</organism>
<keyword evidence="1" id="KW-1133">Transmembrane helix</keyword>
<proteinExistence type="predicted"/>
<sequence length="140" mass="15439">MVSEPIALTFTQSQLEDARTLCFTILAFLFGIVSGGHIGSTADRKRRGSDLTETDAQKETVRRAGVGILIVSTGLFFYSIQTHQLKVIGTIMYIKKLRAADAPPELFLSGEAKKRLKRSENYPSKYKIVVVPDDTPTDSS</sequence>
<evidence type="ECO:0000313" key="2">
    <source>
        <dbReference type="EMBL" id="ORX63611.1"/>
    </source>
</evidence>
<feature type="transmembrane region" description="Helical" evidence="1">
    <location>
        <begin position="60"/>
        <end position="80"/>
    </location>
</feature>
<keyword evidence="1" id="KW-0812">Transmembrane</keyword>
<keyword evidence="3" id="KW-1185">Reference proteome</keyword>
<protein>
    <submittedName>
        <fullName evidence="2">Uncharacterized protein</fullName>
    </submittedName>
</protein>
<feature type="transmembrane region" description="Helical" evidence="1">
    <location>
        <begin position="18"/>
        <end position="39"/>
    </location>
</feature>
<keyword evidence="1" id="KW-0472">Membrane</keyword>
<evidence type="ECO:0000256" key="1">
    <source>
        <dbReference type="SAM" id="Phobius"/>
    </source>
</evidence>
<dbReference type="GeneID" id="63805688"/>
<name>A0A1Y1VQN4_9FUNG</name>
<reference evidence="2 3" key="1">
    <citation type="submission" date="2016-07" db="EMBL/GenBank/DDBJ databases">
        <title>Pervasive Adenine N6-methylation of Active Genes in Fungi.</title>
        <authorList>
            <consortium name="DOE Joint Genome Institute"/>
            <person name="Mondo S.J."/>
            <person name="Dannebaum R.O."/>
            <person name="Kuo R.C."/>
            <person name="Labutti K."/>
            <person name="Haridas S."/>
            <person name="Kuo A."/>
            <person name="Salamov A."/>
            <person name="Ahrendt S.R."/>
            <person name="Lipzen A."/>
            <person name="Sullivan W."/>
            <person name="Andreopoulos W.B."/>
            <person name="Clum A."/>
            <person name="Lindquist E."/>
            <person name="Daum C."/>
            <person name="Ramamoorthy G.K."/>
            <person name="Gryganskyi A."/>
            <person name="Culley D."/>
            <person name="Magnuson J.K."/>
            <person name="James T.Y."/>
            <person name="O'Malley M.A."/>
            <person name="Stajich J.E."/>
            <person name="Spatafora J.W."/>
            <person name="Visel A."/>
            <person name="Grigoriev I.V."/>
        </authorList>
    </citation>
    <scope>NUCLEOTIDE SEQUENCE [LARGE SCALE GENOMIC DNA]</scope>
    <source>
        <strain evidence="2 3">ATCC 12442</strain>
    </source>
</reference>